<protein>
    <submittedName>
        <fullName evidence="1">Uncharacterized protein</fullName>
    </submittedName>
</protein>
<dbReference type="OrthoDB" id="2944104at2759"/>
<dbReference type="EMBL" id="JAACJO010000005">
    <property type="protein sequence ID" value="KAF5358124.1"/>
    <property type="molecule type" value="Genomic_DNA"/>
</dbReference>
<accession>A0A8H5G4E6</accession>
<name>A0A8H5G4E6_9AGAR</name>
<dbReference type="SUPFAM" id="SSF52047">
    <property type="entry name" value="RNI-like"/>
    <property type="match status" value="1"/>
</dbReference>
<organism evidence="1 2">
    <name type="scientific">Leucocoprinus leucothites</name>
    <dbReference type="NCBI Taxonomy" id="201217"/>
    <lineage>
        <taxon>Eukaryota</taxon>
        <taxon>Fungi</taxon>
        <taxon>Dikarya</taxon>
        <taxon>Basidiomycota</taxon>
        <taxon>Agaricomycotina</taxon>
        <taxon>Agaricomycetes</taxon>
        <taxon>Agaricomycetidae</taxon>
        <taxon>Agaricales</taxon>
        <taxon>Agaricineae</taxon>
        <taxon>Agaricaceae</taxon>
        <taxon>Leucocoprinus</taxon>
    </lineage>
</organism>
<dbReference type="Gene3D" id="3.80.10.10">
    <property type="entry name" value="Ribonuclease Inhibitor"/>
    <property type="match status" value="1"/>
</dbReference>
<dbReference type="AlphaFoldDB" id="A0A8H5G4E6"/>
<evidence type="ECO:0000313" key="2">
    <source>
        <dbReference type="Proteomes" id="UP000559027"/>
    </source>
</evidence>
<dbReference type="Proteomes" id="UP000559027">
    <property type="component" value="Unassembled WGS sequence"/>
</dbReference>
<keyword evidence="2" id="KW-1185">Reference proteome</keyword>
<comment type="caution">
    <text evidence="1">The sequence shown here is derived from an EMBL/GenBank/DDBJ whole genome shotgun (WGS) entry which is preliminary data.</text>
</comment>
<dbReference type="InterPro" id="IPR032675">
    <property type="entry name" value="LRR_dom_sf"/>
</dbReference>
<evidence type="ECO:0000313" key="1">
    <source>
        <dbReference type="EMBL" id="KAF5358124.1"/>
    </source>
</evidence>
<gene>
    <name evidence="1" type="ORF">D9756_001168</name>
</gene>
<reference evidence="1 2" key="1">
    <citation type="journal article" date="2020" name="ISME J.">
        <title>Uncovering the hidden diversity of litter-decomposition mechanisms in mushroom-forming fungi.</title>
        <authorList>
            <person name="Floudas D."/>
            <person name="Bentzer J."/>
            <person name="Ahren D."/>
            <person name="Johansson T."/>
            <person name="Persson P."/>
            <person name="Tunlid A."/>
        </authorList>
    </citation>
    <scope>NUCLEOTIDE SEQUENCE [LARGE SCALE GENOMIC DNA]</scope>
    <source>
        <strain evidence="1 2">CBS 146.42</strain>
    </source>
</reference>
<sequence>MARSVHQRSAEDILPEELWGECWRYADVKDIWNVRLACQGFARTGRPWMYRVLHSWSPNQEDVEEKNWDIWCKHFLWSAQRFVVVATGPFIYYVEEWSFSGIDEPRNLHDTNANIRGVNVLVEAYKSALTIFLNTLPLYPNLHTITLTSMTVDQSVFDALARIPKLQSLALVETSTVLRPSSMAPWPLSKLRIVIGDKPDSPPLDDLFIASPTLLDTLTLHSYRFSEACLRPLAMAEETLGTLTHLSLNLKQDTLFLLRDILQLSPSLESLGIQDFDYQDSRDVQYPPLSSFSRIPRLRSYHGPAYLAARVLAASPFTTLSLHSGKSREYSYSYSELYKLLRPLSHSAPSYLSFSVVIPDPRFFDLLGGVFSTAHSLSICFGDPTLEGESSSEYRQVVLANGADFAWPVRPANTLVGLLDRLVVRDLALPYGLKKLKFIQADPYGPRRILPQDQRLFLDKLAYWYRDLVFFQIGENPPLMRVGPGSPWFTPS</sequence>
<proteinExistence type="predicted"/>